<dbReference type="InterPro" id="IPR044068">
    <property type="entry name" value="CB"/>
</dbReference>
<evidence type="ECO:0000259" key="5">
    <source>
        <dbReference type="PROSITE" id="PS51898"/>
    </source>
</evidence>
<dbReference type="PROSITE" id="PS51898">
    <property type="entry name" value="TYR_RECOMBINASE"/>
    <property type="match status" value="1"/>
</dbReference>
<dbReference type="InterPro" id="IPR013762">
    <property type="entry name" value="Integrase-like_cat_sf"/>
</dbReference>
<dbReference type="Pfam" id="PF00589">
    <property type="entry name" value="Phage_integrase"/>
    <property type="match status" value="1"/>
</dbReference>
<reference evidence="7" key="1">
    <citation type="journal article" date="2005" name="Environ. Microbiol.">
        <title>Genetic and functional properties of uncultivated thermophilic crenarchaeotes from a subsurface gold mine as revealed by analysis of genome fragments.</title>
        <authorList>
            <person name="Nunoura T."/>
            <person name="Hirayama H."/>
            <person name="Takami H."/>
            <person name="Oida H."/>
            <person name="Nishi S."/>
            <person name="Shimamura S."/>
            <person name="Suzuki Y."/>
            <person name="Inagaki F."/>
            <person name="Takai K."/>
            <person name="Nealson K.H."/>
            <person name="Horikoshi K."/>
        </authorList>
    </citation>
    <scope>NUCLEOTIDE SEQUENCE</scope>
</reference>
<dbReference type="PANTHER" id="PTHR30349">
    <property type="entry name" value="PHAGE INTEGRASE-RELATED"/>
    <property type="match status" value="1"/>
</dbReference>
<dbReference type="InterPro" id="IPR050090">
    <property type="entry name" value="Tyrosine_recombinase_XerCD"/>
</dbReference>
<gene>
    <name evidence="7" type="ORF">HGMM_OP4C597</name>
</gene>
<dbReference type="EMBL" id="AP011803">
    <property type="protein sequence ID" value="BAL59961.1"/>
    <property type="molecule type" value="Genomic_DNA"/>
</dbReference>
<proteinExistence type="predicted"/>
<dbReference type="InterPro" id="IPR002104">
    <property type="entry name" value="Integrase_catalytic"/>
</dbReference>
<evidence type="ECO:0000256" key="2">
    <source>
        <dbReference type="ARBA" id="ARBA00023125"/>
    </source>
</evidence>
<sequence>MNQAQNALWRAHSTETVSTISQAIEQFTLMARVEGRSRKTLGLYVWVFDRFTEFLGDRPLAELHSGLIRHYLAHLQERSFSLASLGMHYRVLHAFFAWLKREGLLSSNPMDGISPPRQPKQYPFVLEESQVRALLAACDKSTVSGTRNYAMLLLFIDCGLRLHELISLRLGDVSLAQRSLKVHGKGARDRIVFMGARTAKALRRWLELRGYKTAFSDALFIDRKGEPLKPRWVQQVIARLGVKAGIKGVRVSPHTLRHTAATLAVKNGMEPFALQRLFGWENIQTALKYVHMAGTALREAHAKASPVDRLLDV</sequence>
<dbReference type="InterPro" id="IPR011010">
    <property type="entry name" value="DNA_brk_join_enz"/>
</dbReference>
<name>H5STW1_ACEAU</name>
<dbReference type="PROSITE" id="PS51900">
    <property type="entry name" value="CB"/>
    <property type="match status" value="1"/>
</dbReference>
<organism evidence="7">
    <name type="scientific">Acetithermum autotrophicum</name>
    <dbReference type="NCBI Taxonomy" id="1446466"/>
    <lineage>
        <taxon>Bacteria</taxon>
        <taxon>Candidatus Bipolaricaulota</taxon>
        <taxon>Candidatus Acetithermum</taxon>
    </lineage>
</organism>
<dbReference type="InterPro" id="IPR004107">
    <property type="entry name" value="Integrase_SAM-like_N"/>
</dbReference>
<evidence type="ECO:0000256" key="4">
    <source>
        <dbReference type="PROSITE-ProRule" id="PRU01248"/>
    </source>
</evidence>
<dbReference type="Pfam" id="PF13495">
    <property type="entry name" value="Phage_int_SAM_4"/>
    <property type="match status" value="1"/>
</dbReference>
<evidence type="ECO:0000313" key="7">
    <source>
        <dbReference type="EMBL" id="BAL59961.1"/>
    </source>
</evidence>
<dbReference type="GO" id="GO:0003677">
    <property type="term" value="F:DNA binding"/>
    <property type="evidence" value="ECO:0007669"/>
    <property type="project" value="UniProtKB-UniRule"/>
</dbReference>
<evidence type="ECO:0000256" key="1">
    <source>
        <dbReference type="ARBA" id="ARBA00022908"/>
    </source>
</evidence>
<dbReference type="AlphaFoldDB" id="H5STW1"/>
<dbReference type="GO" id="GO:0015074">
    <property type="term" value="P:DNA integration"/>
    <property type="evidence" value="ECO:0007669"/>
    <property type="project" value="UniProtKB-KW"/>
</dbReference>
<evidence type="ECO:0000259" key="6">
    <source>
        <dbReference type="PROSITE" id="PS51900"/>
    </source>
</evidence>
<dbReference type="PANTHER" id="PTHR30349:SF81">
    <property type="entry name" value="TYROSINE RECOMBINASE XERC"/>
    <property type="match status" value="1"/>
</dbReference>
<keyword evidence="1" id="KW-0229">DNA integration</keyword>
<accession>H5STW1</accession>
<feature type="domain" description="Core-binding (CB)" evidence="6">
    <location>
        <begin position="18"/>
        <end position="100"/>
    </location>
</feature>
<evidence type="ECO:0000256" key="3">
    <source>
        <dbReference type="ARBA" id="ARBA00023172"/>
    </source>
</evidence>
<protein>
    <submittedName>
        <fullName evidence="7">Phage integrase family site specific recombinase</fullName>
    </submittedName>
</protein>
<dbReference type="SUPFAM" id="SSF56349">
    <property type="entry name" value="DNA breaking-rejoining enzymes"/>
    <property type="match status" value="1"/>
</dbReference>
<dbReference type="GO" id="GO:0006310">
    <property type="term" value="P:DNA recombination"/>
    <property type="evidence" value="ECO:0007669"/>
    <property type="project" value="UniProtKB-KW"/>
</dbReference>
<feature type="domain" description="Tyr recombinase" evidence="5">
    <location>
        <begin position="120"/>
        <end position="302"/>
    </location>
</feature>
<dbReference type="Gene3D" id="1.10.443.10">
    <property type="entry name" value="Intergrase catalytic core"/>
    <property type="match status" value="1"/>
</dbReference>
<keyword evidence="3" id="KW-0233">DNA recombination</keyword>
<dbReference type="Gene3D" id="1.10.150.130">
    <property type="match status" value="1"/>
</dbReference>
<dbReference type="InterPro" id="IPR010998">
    <property type="entry name" value="Integrase_recombinase_N"/>
</dbReference>
<keyword evidence="2 4" id="KW-0238">DNA-binding</keyword>
<reference evidence="7" key="2">
    <citation type="journal article" date="2012" name="PLoS ONE">
        <title>A Deeply Branching Thermophilic Bacterium with an Ancient Acetyl-CoA Pathway Dominates a Subsurface Ecosystem.</title>
        <authorList>
            <person name="Takami H."/>
            <person name="Noguchi H."/>
            <person name="Takaki Y."/>
            <person name="Uchiyama I."/>
            <person name="Toyoda A."/>
            <person name="Nishi S."/>
            <person name="Chee G.-J."/>
            <person name="Arai W."/>
            <person name="Nunoura T."/>
            <person name="Itoh T."/>
            <person name="Hattori M."/>
            <person name="Takai K."/>
        </authorList>
    </citation>
    <scope>NUCLEOTIDE SEQUENCE</scope>
</reference>